<dbReference type="Gene3D" id="3.30.420.10">
    <property type="entry name" value="Ribonuclease H-like superfamily/Ribonuclease H"/>
    <property type="match status" value="1"/>
</dbReference>
<accession>A0A1G7PE55</accession>
<dbReference type="Pfam" id="PF02914">
    <property type="entry name" value="DDE_2"/>
    <property type="match status" value="1"/>
</dbReference>
<dbReference type="AlphaFoldDB" id="A0A1G7PE55"/>
<dbReference type="GO" id="GO:0006313">
    <property type="term" value="P:DNA transposition"/>
    <property type="evidence" value="ECO:0007669"/>
    <property type="project" value="InterPro"/>
</dbReference>
<dbReference type="GO" id="GO:0015074">
    <property type="term" value="P:DNA integration"/>
    <property type="evidence" value="ECO:0007669"/>
    <property type="project" value="InterPro"/>
</dbReference>
<dbReference type="SUPFAM" id="SSF53098">
    <property type="entry name" value="Ribonuclease H-like"/>
    <property type="match status" value="1"/>
</dbReference>
<dbReference type="RefSeq" id="WP_338110222.1">
    <property type="nucleotide sequence ID" value="NZ_CP119563.1"/>
</dbReference>
<name>A0A1G7PE55_RHOCA</name>
<dbReference type="Proteomes" id="UP000183812">
    <property type="component" value="Unassembled WGS sequence"/>
</dbReference>
<evidence type="ECO:0000313" key="3">
    <source>
        <dbReference type="Proteomes" id="UP000183812"/>
    </source>
</evidence>
<evidence type="ECO:0000313" key="2">
    <source>
        <dbReference type="EMBL" id="SDF84525.1"/>
    </source>
</evidence>
<proteinExistence type="predicted"/>
<dbReference type="GO" id="GO:0003677">
    <property type="term" value="F:DNA binding"/>
    <property type="evidence" value="ECO:0007669"/>
    <property type="project" value="InterPro"/>
</dbReference>
<dbReference type="InterPro" id="IPR004189">
    <property type="entry name" value="Phage_Mu_transposase"/>
</dbReference>
<dbReference type="InterPro" id="IPR036397">
    <property type="entry name" value="RNaseH_sf"/>
</dbReference>
<feature type="domain" description="Bacteriophage Mu transposase" evidence="1">
    <location>
        <begin position="98"/>
        <end position="167"/>
    </location>
</feature>
<dbReference type="GO" id="GO:0004803">
    <property type="term" value="F:transposase activity"/>
    <property type="evidence" value="ECO:0007669"/>
    <property type="project" value="InterPro"/>
</dbReference>
<gene>
    <name evidence="2" type="ORF">SAMN04244550_02953</name>
</gene>
<sequence length="177" mass="19238">MQPFEAVAEAALAEWVRSNDDAPTPAAIVQLIAARRQPTKMRSIAELVAVQHGVTFAELVGPMKPPHLVAARRDAVGRMMAEGFSTAQIGRTLNRDARSIRQAKPIERAFRDIADRLTRHPAFAGAYVGNKPMAKPENYGSRAIPLADFLAITAREIAEHNARPGRFALAHVGVNLS</sequence>
<organism evidence="2 3">
    <name type="scientific">Rhodobacter capsulatus</name>
    <name type="common">Rhodopseudomonas capsulata</name>
    <dbReference type="NCBI Taxonomy" id="1061"/>
    <lineage>
        <taxon>Bacteria</taxon>
        <taxon>Pseudomonadati</taxon>
        <taxon>Pseudomonadota</taxon>
        <taxon>Alphaproteobacteria</taxon>
        <taxon>Rhodobacterales</taxon>
        <taxon>Rhodobacter group</taxon>
        <taxon>Rhodobacter</taxon>
    </lineage>
</organism>
<evidence type="ECO:0000259" key="1">
    <source>
        <dbReference type="Pfam" id="PF02914"/>
    </source>
</evidence>
<protein>
    <submittedName>
        <fullName evidence="2">Bacteriophage Mu transposase</fullName>
    </submittedName>
</protein>
<reference evidence="2 3" key="1">
    <citation type="submission" date="2016-10" db="EMBL/GenBank/DDBJ databases">
        <authorList>
            <person name="de Groot N.N."/>
        </authorList>
    </citation>
    <scope>NUCLEOTIDE SEQUENCE [LARGE SCALE GENOMIC DNA]</scope>
    <source>
        <strain evidence="3">DSM 938 / 37b4</strain>
    </source>
</reference>
<dbReference type="InterPro" id="IPR012337">
    <property type="entry name" value="RNaseH-like_sf"/>
</dbReference>
<dbReference type="EMBL" id="FNAY01000018">
    <property type="protein sequence ID" value="SDF84525.1"/>
    <property type="molecule type" value="Genomic_DNA"/>
</dbReference>